<dbReference type="OrthoDB" id="410044at2759"/>
<dbReference type="FunFam" id="3.30.70.330:FF:000322">
    <property type="entry name" value="CUGBP Elav-like family member 2"/>
    <property type="match status" value="1"/>
</dbReference>
<feature type="domain" description="RRM" evidence="5">
    <location>
        <begin position="425"/>
        <end position="504"/>
    </location>
</feature>
<dbReference type="WBParaSite" id="DME_0000615301-mRNA-1">
    <property type="protein sequence ID" value="DME_0000615301-mRNA-1"/>
    <property type="gene ID" value="DME_0000615301"/>
</dbReference>
<dbReference type="SUPFAM" id="SSF54928">
    <property type="entry name" value="RNA-binding domain, RBD"/>
    <property type="match status" value="3"/>
</dbReference>
<proteinExistence type="predicted"/>
<reference evidence="9" key="1">
    <citation type="submission" date="2016-04" db="UniProtKB">
        <authorList>
            <consortium name="WormBaseParasite"/>
        </authorList>
    </citation>
    <scope>IDENTIFICATION</scope>
</reference>
<dbReference type="AlphaFoldDB" id="A0A158Q502"/>
<feature type="compositionally biased region" description="Polar residues" evidence="4">
    <location>
        <begin position="14"/>
        <end position="31"/>
    </location>
</feature>
<feature type="region of interest" description="Disordered" evidence="4">
    <location>
        <begin position="209"/>
        <end position="232"/>
    </location>
</feature>
<feature type="compositionally biased region" description="Low complexity" evidence="4">
    <location>
        <begin position="1"/>
        <end position="13"/>
    </location>
</feature>
<keyword evidence="1" id="KW-0677">Repeat</keyword>
<dbReference type="Gene3D" id="3.30.70.330">
    <property type="match status" value="3"/>
</dbReference>
<dbReference type="Proteomes" id="UP000038040">
    <property type="component" value="Unplaced"/>
</dbReference>
<accession>A0A158Q502</accession>
<dbReference type="GO" id="GO:0010629">
    <property type="term" value="P:negative regulation of gene expression"/>
    <property type="evidence" value="ECO:0007669"/>
    <property type="project" value="UniProtKB-ARBA"/>
</dbReference>
<dbReference type="PANTHER" id="PTHR24012">
    <property type="entry name" value="RNA BINDING PROTEIN"/>
    <property type="match status" value="1"/>
</dbReference>
<dbReference type="FunFam" id="3.30.70.330:FF:000013">
    <property type="entry name" value="CUGBP Elav-like family member 1 isoform 2"/>
    <property type="match status" value="1"/>
</dbReference>
<dbReference type="Proteomes" id="UP000274756">
    <property type="component" value="Unassembled WGS sequence"/>
</dbReference>
<protein>
    <submittedName>
        <fullName evidence="9">CUGBP Elav-like family member 2</fullName>
    </submittedName>
</protein>
<evidence type="ECO:0000313" key="9">
    <source>
        <dbReference type="WBParaSite" id="DME_0000615301-mRNA-1"/>
    </source>
</evidence>
<reference evidence="6 8" key="2">
    <citation type="submission" date="2018-11" db="EMBL/GenBank/DDBJ databases">
        <authorList>
            <consortium name="Pathogen Informatics"/>
        </authorList>
    </citation>
    <scope>NUCLEOTIDE SEQUENCE [LARGE SCALE GENOMIC DNA]</scope>
</reference>
<evidence type="ECO:0000313" key="8">
    <source>
        <dbReference type="Proteomes" id="UP000274756"/>
    </source>
</evidence>
<dbReference type="InterPro" id="IPR000504">
    <property type="entry name" value="RRM_dom"/>
</dbReference>
<keyword evidence="2 3" id="KW-0694">RNA-binding</keyword>
<feature type="region of interest" description="Disordered" evidence="4">
    <location>
        <begin position="1"/>
        <end position="38"/>
    </location>
</feature>
<dbReference type="InterPro" id="IPR012677">
    <property type="entry name" value="Nucleotide-bd_a/b_plait_sf"/>
</dbReference>
<dbReference type="EMBL" id="UYYG01001182">
    <property type="protein sequence ID" value="VDN59476.1"/>
    <property type="molecule type" value="Genomic_DNA"/>
</dbReference>
<evidence type="ECO:0000313" key="7">
    <source>
        <dbReference type="Proteomes" id="UP000038040"/>
    </source>
</evidence>
<evidence type="ECO:0000313" key="6">
    <source>
        <dbReference type="EMBL" id="VDN59476.1"/>
    </source>
</evidence>
<evidence type="ECO:0000256" key="3">
    <source>
        <dbReference type="PROSITE-ProRule" id="PRU00176"/>
    </source>
</evidence>
<dbReference type="Pfam" id="PF00076">
    <property type="entry name" value="RRM_1"/>
    <property type="match status" value="3"/>
</dbReference>
<dbReference type="PROSITE" id="PS50102">
    <property type="entry name" value="RRM"/>
    <property type="match status" value="3"/>
</dbReference>
<dbReference type="SMART" id="SM00360">
    <property type="entry name" value="RRM"/>
    <property type="match status" value="3"/>
</dbReference>
<evidence type="ECO:0000256" key="1">
    <source>
        <dbReference type="ARBA" id="ARBA00022737"/>
    </source>
</evidence>
<gene>
    <name evidence="6" type="ORF">DME_LOCUS9449</name>
</gene>
<evidence type="ECO:0000259" key="5">
    <source>
        <dbReference type="PROSITE" id="PS50102"/>
    </source>
</evidence>
<dbReference type="InterPro" id="IPR035979">
    <property type="entry name" value="RBD_domain_sf"/>
</dbReference>
<dbReference type="STRING" id="318479.A0A158Q502"/>
<dbReference type="GO" id="GO:0003729">
    <property type="term" value="F:mRNA binding"/>
    <property type="evidence" value="ECO:0007669"/>
    <property type="project" value="UniProtKB-ARBA"/>
</dbReference>
<organism evidence="7 9">
    <name type="scientific">Dracunculus medinensis</name>
    <name type="common">Guinea worm</name>
    <dbReference type="NCBI Taxonomy" id="318479"/>
    <lineage>
        <taxon>Eukaryota</taxon>
        <taxon>Metazoa</taxon>
        <taxon>Ecdysozoa</taxon>
        <taxon>Nematoda</taxon>
        <taxon>Chromadorea</taxon>
        <taxon>Rhabditida</taxon>
        <taxon>Spirurina</taxon>
        <taxon>Dracunculoidea</taxon>
        <taxon>Dracunculidae</taxon>
        <taxon>Dracunculus</taxon>
    </lineage>
</organism>
<feature type="compositionally biased region" description="Low complexity" evidence="4">
    <location>
        <begin position="220"/>
        <end position="232"/>
    </location>
</feature>
<evidence type="ECO:0000256" key="4">
    <source>
        <dbReference type="SAM" id="MobiDB-lite"/>
    </source>
</evidence>
<evidence type="ECO:0000256" key="2">
    <source>
        <dbReference type="ARBA" id="ARBA00022884"/>
    </source>
</evidence>
<name>A0A158Q502_DRAME</name>
<feature type="domain" description="RRM" evidence="5">
    <location>
        <begin position="41"/>
        <end position="122"/>
    </location>
</feature>
<dbReference type="FunFam" id="3.30.70.330:FF:000383">
    <property type="entry name" value="Sex lethal, isoform D"/>
    <property type="match status" value="1"/>
</dbReference>
<sequence length="511" mass="56154">MNNNISSVISSNSGAATSVNGHLNRSTQNSTTDDKPDVDTIKLFAGQIPRSWNEDDCRKFFEKYGRVFTINILRDKATQVSRGCCFVKYYRRADATRAVNELHDIVTLPSMHHPIQIKPADAENRNERKLFVGMISKQMNEENIRSMFESFGTIEDCSVLKDVEGKSRGCAFVTFTQRSYAQAAIKQMHASQTMEGCSKPIVVKFADTQREKEAKKRKTPPSNSLPNSSTTLNQGELQQALINLATYGLFSLQPQPALLNILAALNSSSVDLLANQNQTNFAFSDSSSDSNIQVSPSVLTGIAPAITPTNDLRNTIHSNNLIPLINNPSNGFDVLQTTYPSFSYANTHFQNLPTSSLFTGNSNPVQLLNGNGSTSHVLNNNNAAQFLGSNNVAVQLLGVNNNAVQFLNVNNNTGVASSTPGPEGCNLFVYHLPPDYDESDLVRLFSPHGKIISTKVFRNPATNLSKCFGFVSYDNIKSARNAIGALNGLVVSSNKRLKVQYKRNDKQYAYK</sequence>
<feature type="domain" description="RRM" evidence="5">
    <location>
        <begin position="128"/>
        <end position="208"/>
    </location>
</feature>
<dbReference type="GO" id="GO:0009967">
    <property type="term" value="P:positive regulation of signal transduction"/>
    <property type="evidence" value="ECO:0007669"/>
    <property type="project" value="UniProtKB-ARBA"/>
</dbReference>
<dbReference type="CDD" id="cd12362">
    <property type="entry name" value="RRM3_CELF1-6"/>
    <property type="match status" value="1"/>
</dbReference>
<dbReference type="GO" id="GO:0005737">
    <property type="term" value="C:cytoplasm"/>
    <property type="evidence" value="ECO:0007669"/>
    <property type="project" value="UniProtKB-ARBA"/>
</dbReference>
<keyword evidence="8" id="KW-1185">Reference proteome</keyword>